<dbReference type="GO" id="GO:0051537">
    <property type="term" value="F:2 iron, 2 sulfur cluster binding"/>
    <property type="evidence" value="ECO:0007669"/>
    <property type="project" value="UniProtKB-KW"/>
</dbReference>
<proteinExistence type="predicted"/>
<keyword evidence="2" id="KW-0001">2Fe-2S</keyword>
<evidence type="ECO:0000313" key="6">
    <source>
        <dbReference type="EMBL" id="SDQ15948.1"/>
    </source>
</evidence>
<dbReference type="InterPro" id="IPR006058">
    <property type="entry name" value="2Fe2S_fd_BS"/>
</dbReference>
<dbReference type="Pfam" id="PF00970">
    <property type="entry name" value="FAD_binding_6"/>
    <property type="match status" value="1"/>
</dbReference>
<dbReference type="GO" id="GO:0016491">
    <property type="term" value="F:oxidoreductase activity"/>
    <property type="evidence" value="ECO:0007669"/>
    <property type="project" value="InterPro"/>
</dbReference>
<dbReference type="InterPro" id="IPR012675">
    <property type="entry name" value="Beta-grasp_dom_sf"/>
</dbReference>
<dbReference type="InterPro" id="IPR036010">
    <property type="entry name" value="2Fe-2S_ferredoxin-like_sf"/>
</dbReference>
<name>A0A1H0YLD4_9ACTN</name>
<dbReference type="EMBL" id="FNKO01000001">
    <property type="protein sequence ID" value="SDQ15948.1"/>
    <property type="molecule type" value="Genomic_DNA"/>
</dbReference>
<keyword evidence="7" id="KW-1185">Reference proteome</keyword>
<dbReference type="PROSITE" id="PS51384">
    <property type="entry name" value="FAD_FR"/>
    <property type="match status" value="1"/>
</dbReference>
<dbReference type="PROSITE" id="PS00197">
    <property type="entry name" value="2FE2S_FER_1"/>
    <property type="match status" value="1"/>
</dbReference>
<dbReference type="InterPro" id="IPR017927">
    <property type="entry name" value="FAD-bd_FR_type"/>
</dbReference>
<dbReference type="Proteomes" id="UP000199301">
    <property type="component" value="Unassembled WGS sequence"/>
</dbReference>
<dbReference type="Gene3D" id="2.40.30.10">
    <property type="entry name" value="Translation factors"/>
    <property type="match status" value="1"/>
</dbReference>
<dbReference type="PROSITE" id="PS51085">
    <property type="entry name" value="2FE2S_FER_2"/>
    <property type="match status" value="1"/>
</dbReference>
<dbReference type="PRINTS" id="PR00371">
    <property type="entry name" value="FPNCR"/>
</dbReference>
<evidence type="ECO:0000259" key="5">
    <source>
        <dbReference type="PROSITE" id="PS51384"/>
    </source>
</evidence>
<feature type="domain" description="FAD-binding FR-type" evidence="5">
    <location>
        <begin position="106"/>
        <end position="206"/>
    </location>
</feature>
<dbReference type="InterPro" id="IPR008333">
    <property type="entry name" value="Cbr1-like_FAD-bd_dom"/>
</dbReference>
<dbReference type="SUPFAM" id="SSF52343">
    <property type="entry name" value="Ferredoxin reductase-like, C-terminal NADP-linked domain"/>
    <property type="match status" value="1"/>
</dbReference>
<dbReference type="InterPro" id="IPR039261">
    <property type="entry name" value="FNR_nucleotide-bd"/>
</dbReference>
<evidence type="ECO:0000256" key="3">
    <source>
        <dbReference type="ARBA" id="ARBA00023014"/>
    </source>
</evidence>
<dbReference type="InterPro" id="IPR001041">
    <property type="entry name" value="2Fe-2S_ferredoxin-type"/>
</dbReference>
<evidence type="ECO:0000259" key="4">
    <source>
        <dbReference type="PROSITE" id="PS51085"/>
    </source>
</evidence>
<keyword evidence="2" id="KW-0408">Iron</keyword>
<dbReference type="InterPro" id="IPR001433">
    <property type="entry name" value="OxRdtase_FAD/NAD-bd"/>
</dbReference>
<comment type="cofactor">
    <cofactor evidence="1">
        <name>FAD</name>
        <dbReference type="ChEBI" id="CHEBI:57692"/>
    </cofactor>
</comment>
<dbReference type="PANTHER" id="PTHR47354:SF5">
    <property type="entry name" value="PROTEIN RFBI"/>
    <property type="match status" value="1"/>
</dbReference>
<dbReference type="AlphaFoldDB" id="A0A1H0YLD4"/>
<keyword evidence="3" id="KW-0411">Iron-sulfur</keyword>
<evidence type="ECO:0000313" key="7">
    <source>
        <dbReference type="Proteomes" id="UP000199301"/>
    </source>
</evidence>
<evidence type="ECO:0000256" key="2">
    <source>
        <dbReference type="ARBA" id="ARBA00022714"/>
    </source>
</evidence>
<accession>A0A1H0YLD4</accession>
<dbReference type="InterPro" id="IPR001709">
    <property type="entry name" value="Flavoprot_Pyr_Nucl_cyt_Rdtase"/>
</dbReference>
<feature type="domain" description="2Fe-2S ferredoxin-type" evidence="4">
    <location>
        <begin position="5"/>
        <end position="95"/>
    </location>
</feature>
<dbReference type="PANTHER" id="PTHR47354">
    <property type="entry name" value="NADH OXIDOREDUCTASE HCR"/>
    <property type="match status" value="1"/>
</dbReference>
<dbReference type="InterPro" id="IPR050415">
    <property type="entry name" value="MRET"/>
</dbReference>
<dbReference type="OrthoDB" id="4307358at2"/>
<sequence>MSETHEVRNTTLGRSTQCPADQPVLEAFLRDNIWLPHSCTQGTCGTCKVRVMDGEVDHRDSSEYTLTPEERSEGIALGCQATPRSNLTLEPLEQANPDDGITRHPLRDYSGTVVVLDDIARDIRRLVIELDEPMPFNAGQYAEITVPGTTVSRQYSMANPPSQTHNLEFHVKRTSGGIATDGWMFGQMRLGDRVELKGPLGEFGMNTPQEEPAILIAGGTGLAPLKAIAQHALAGELAPQLYLYHGGRTRQDLYDVKFFRELEQKHERFTYRPCLSEQEWEGAEGMVTDVVLDDFSTCKGLSAHLCGPPAMVEAGVKALKRRRMAPRKIFREEFLDASSTLAGMNR</sequence>
<dbReference type="Gene3D" id="3.40.50.80">
    <property type="entry name" value="Nucleotide-binding domain of ferredoxin-NADP reductase (FNR) module"/>
    <property type="match status" value="1"/>
</dbReference>
<dbReference type="InterPro" id="IPR017938">
    <property type="entry name" value="Riboflavin_synthase-like_b-brl"/>
</dbReference>
<dbReference type="Pfam" id="PF00111">
    <property type="entry name" value="Fer2"/>
    <property type="match status" value="1"/>
</dbReference>
<dbReference type="RefSeq" id="WP_092520782.1">
    <property type="nucleotide sequence ID" value="NZ_FNKO01000001.1"/>
</dbReference>
<dbReference type="CDD" id="cd00207">
    <property type="entry name" value="fer2"/>
    <property type="match status" value="1"/>
</dbReference>
<dbReference type="Gene3D" id="3.10.20.30">
    <property type="match status" value="1"/>
</dbReference>
<dbReference type="STRING" id="995062.SAMN04489718_0531"/>
<dbReference type="CDD" id="cd06187">
    <property type="entry name" value="O2ase_reductase_like"/>
    <property type="match status" value="1"/>
</dbReference>
<dbReference type="Pfam" id="PF00175">
    <property type="entry name" value="NAD_binding_1"/>
    <property type="match status" value="1"/>
</dbReference>
<gene>
    <name evidence="6" type="ORF">SAMN04489718_0531</name>
</gene>
<keyword evidence="2" id="KW-0479">Metal-binding</keyword>
<dbReference type="PRINTS" id="PR00410">
    <property type="entry name" value="PHEHYDRXLASE"/>
</dbReference>
<organism evidence="6 7">
    <name type="scientific">Actinopolyspora saharensis</name>
    <dbReference type="NCBI Taxonomy" id="995062"/>
    <lineage>
        <taxon>Bacteria</taxon>
        <taxon>Bacillati</taxon>
        <taxon>Actinomycetota</taxon>
        <taxon>Actinomycetes</taxon>
        <taxon>Actinopolysporales</taxon>
        <taxon>Actinopolysporaceae</taxon>
        <taxon>Actinopolyspora</taxon>
    </lineage>
</organism>
<dbReference type="SUPFAM" id="SSF54292">
    <property type="entry name" value="2Fe-2S ferredoxin-like"/>
    <property type="match status" value="1"/>
</dbReference>
<protein>
    <submittedName>
        <fullName evidence="6">NAD(P)H-flavin reductase</fullName>
    </submittedName>
</protein>
<dbReference type="SUPFAM" id="SSF63380">
    <property type="entry name" value="Riboflavin synthase domain-like"/>
    <property type="match status" value="1"/>
</dbReference>
<evidence type="ECO:0000256" key="1">
    <source>
        <dbReference type="ARBA" id="ARBA00001974"/>
    </source>
</evidence>
<reference evidence="7" key="1">
    <citation type="submission" date="2016-10" db="EMBL/GenBank/DDBJ databases">
        <authorList>
            <person name="Varghese N."/>
            <person name="Submissions S."/>
        </authorList>
    </citation>
    <scope>NUCLEOTIDE SEQUENCE [LARGE SCALE GENOMIC DNA]</scope>
    <source>
        <strain evidence="7">DSM 45459</strain>
    </source>
</reference>